<evidence type="ECO:0000313" key="1">
    <source>
        <dbReference type="EMBL" id="NYI79317.1"/>
    </source>
</evidence>
<name>A0A7Z0DQ17_9ACTN</name>
<reference evidence="1 2" key="1">
    <citation type="submission" date="2020-07" db="EMBL/GenBank/DDBJ databases">
        <title>Sequencing the genomes of 1000 actinobacteria strains.</title>
        <authorList>
            <person name="Klenk H.-P."/>
        </authorList>
    </citation>
    <scope>NUCLEOTIDE SEQUENCE [LARGE SCALE GENOMIC DNA]</scope>
    <source>
        <strain evidence="1 2">DSM 26487</strain>
    </source>
</reference>
<dbReference type="EMBL" id="JACBZR010000001">
    <property type="protein sequence ID" value="NYI79317.1"/>
    <property type="molecule type" value="Genomic_DNA"/>
</dbReference>
<dbReference type="AlphaFoldDB" id="A0A7Z0DQ17"/>
<accession>A0A7Z0DQ17</accession>
<protein>
    <submittedName>
        <fullName evidence="1">Uncharacterized protein</fullName>
    </submittedName>
</protein>
<proteinExistence type="predicted"/>
<dbReference type="Proteomes" id="UP000564496">
    <property type="component" value="Unassembled WGS sequence"/>
</dbReference>
<comment type="caution">
    <text evidence="1">The sequence shown here is derived from an EMBL/GenBank/DDBJ whole genome shotgun (WGS) entry which is preliminary data.</text>
</comment>
<organism evidence="1 2">
    <name type="scientific">Nocardioides panzhihuensis</name>
    <dbReference type="NCBI Taxonomy" id="860243"/>
    <lineage>
        <taxon>Bacteria</taxon>
        <taxon>Bacillati</taxon>
        <taxon>Actinomycetota</taxon>
        <taxon>Actinomycetes</taxon>
        <taxon>Propionibacteriales</taxon>
        <taxon>Nocardioidaceae</taxon>
        <taxon>Nocardioides</taxon>
    </lineage>
</organism>
<gene>
    <name evidence="1" type="ORF">BJ988_003965</name>
</gene>
<dbReference type="RefSeq" id="WP_179659644.1">
    <property type="nucleotide sequence ID" value="NZ_JACBZR010000001.1"/>
</dbReference>
<sequence length="213" mass="22879">MPETWQAEIAQPSERWILVPNAGEVDATGAETWVEGVLDTLLDTWDGEWSDEVYPGARALLAHHLASDLHPGTMASMLHWPLPAPVVSRVRVVLGGGEPTSPEEWRQQGFDVDAYAGAALGPGLRCLASKTGEIDGETVEFLTGIFVFSTQEISVMVVVEAGGPEIFGLTFAEMPLLLAELEVFGPDGTPFSAQPVPGVTSDPFDIWEDSSFV</sequence>
<keyword evidence="2" id="KW-1185">Reference proteome</keyword>
<evidence type="ECO:0000313" key="2">
    <source>
        <dbReference type="Proteomes" id="UP000564496"/>
    </source>
</evidence>